<name>A0A562K7J4_9BACI</name>
<dbReference type="Proteomes" id="UP000318667">
    <property type="component" value="Unassembled WGS sequence"/>
</dbReference>
<dbReference type="PANTHER" id="PTHR14136:SF37">
    <property type="entry name" value="PENTAPEPTIDE REPEAT-CONTAINING PROTEIN"/>
    <property type="match status" value="1"/>
</dbReference>
<dbReference type="InterPro" id="IPR051082">
    <property type="entry name" value="Pentapeptide-BTB/POZ_domain"/>
</dbReference>
<organism evidence="1 2">
    <name type="scientific">Cytobacillus oceanisediminis</name>
    <dbReference type="NCBI Taxonomy" id="665099"/>
    <lineage>
        <taxon>Bacteria</taxon>
        <taxon>Bacillati</taxon>
        <taxon>Bacillota</taxon>
        <taxon>Bacilli</taxon>
        <taxon>Bacillales</taxon>
        <taxon>Bacillaceae</taxon>
        <taxon>Cytobacillus</taxon>
    </lineage>
</organism>
<gene>
    <name evidence="1" type="ORF">IQ19_00669</name>
</gene>
<dbReference type="PANTHER" id="PTHR14136">
    <property type="entry name" value="BTB_POZ DOMAIN-CONTAINING PROTEIN KCTD9"/>
    <property type="match status" value="1"/>
</dbReference>
<proteinExistence type="predicted"/>
<dbReference type="AlphaFoldDB" id="A0A562K7J4"/>
<dbReference type="Pfam" id="PF00805">
    <property type="entry name" value="Pentapeptide"/>
    <property type="match status" value="1"/>
</dbReference>
<evidence type="ECO:0000313" key="2">
    <source>
        <dbReference type="Proteomes" id="UP000318667"/>
    </source>
</evidence>
<dbReference type="InterPro" id="IPR001646">
    <property type="entry name" value="5peptide_repeat"/>
</dbReference>
<comment type="caution">
    <text evidence="1">The sequence shown here is derived from an EMBL/GenBank/DDBJ whole genome shotgun (WGS) entry which is preliminary data.</text>
</comment>
<dbReference type="Gene3D" id="2.160.20.80">
    <property type="entry name" value="E3 ubiquitin-protein ligase SopA"/>
    <property type="match status" value="1"/>
</dbReference>
<accession>A0A562K7J4</accession>
<protein>
    <submittedName>
        <fullName evidence="1">Uncharacterized protein YjbI with pentapeptide repeats</fullName>
    </submittedName>
</protein>
<dbReference type="SUPFAM" id="SSF141571">
    <property type="entry name" value="Pentapeptide repeat-like"/>
    <property type="match status" value="1"/>
</dbReference>
<sequence length="272" mass="30407">MSNQMNHLRSDCENCFGLCCVALPFAKSADFAINKEGGIPCPNLESDNRCRIHSKLRNKGFKGCTSYECFGAGQKVSQDTFEGRDWRDHPKLAKEMFEVFPVMQQLHEMLCYLTEALRLESARPIHSELRVAQEKTDSLTNLEPHLIIGLDVSVHRAVVNDLLLKASQLVRFNSASGKINEKKKKEDFIGAKLRGSDLRRANLRGALFIAADLRKADMRYADLIGADFREADLSGANLTGSIFLTQSQVNSANGDVHTNLPESLRMPGHWVK</sequence>
<evidence type="ECO:0000313" key="1">
    <source>
        <dbReference type="EMBL" id="TWH91213.1"/>
    </source>
</evidence>
<keyword evidence="2" id="KW-1185">Reference proteome</keyword>
<reference evidence="1 2" key="1">
    <citation type="journal article" date="2015" name="Stand. Genomic Sci.">
        <title>Genomic Encyclopedia of Bacterial and Archaeal Type Strains, Phase III: the genomes of soil and plant-associated and newly described type strains.</title>
        <authorList>
            <person name="Whitman W.B."/>
            <person name="Woyke T."/>
            <person name="Klenk H.P."/>
            <person name="Zhou Y."/>
            <person name="Lilburn T.G."/>
            <person name="Beck B.J."/>
            <person name="De Vos P."/>
            <person name="Vandamme P."/>
            <person name="Eisen J.A."/>
            <person name="Garrity G."/>
            <person name="Hugenholtz P."/>
            <person name="Kyrpides N.C."/>
        </authorList>
    </citation>
    <scope>NUCLEOTIDE SEQUENCE [LARGE SCALE GENOMIC DNA]</scope>
    <source>
        <strain evidence="1 2">CGMCC 1.10115</strain>
    </source>
</reference>
<dbReference type="EMBL" id="VLKI01000001">
    <property type="protein sequence ID" value="TWH91213.1"/>
    <property type="molecule type" value="Genomic_DNA"/>
</dbReference>